<dbReference type="EMBL" id="AHHD01000499">
    <property type="protein sequence ID" value="EKG11047.1"/>
    <property type="molecule type" value="Genomic_DNA"/>
</dbReference>
<accession>K2RDU1</accession>
<name>K2RDU1_MACPH</name>
<comment type="caution">
    <text evidence="1">The sequence shown here is derived from an EMBL/GenBank/DDBJ whole genome shotgun (WGS) entry which is preliminary data.</text>
</comment>
<evidence type="ECO:0000313" key="2">
    <source>
        <dbReference type="Proteomes" id="UP000007129"/>
    </source>
</evidence>
<sequence length="178" mass="19772">MSASSASPTAVGQATPGAFPHDNKFEYYTGRQLADGFPSEVQLIPAALVEHSPEITEVDHDSHGDSGNELPLSLAIRRSPITFDETVGIPEIQPSPTYVAWSPSLAQDTGSMYGNSGEVNTPEVEESQIESVRYVPYAHFHRRDVKLLTFPSNNTVPNFSRPVREHLPSQRFRRMEEY</sequence>
<gene>
    <name evidence="1" type="ORF">MPH_11790</name>
</gene>
<dbReference type="HOGENOM" id="CLU_1510897_0_0_1"/>
<reference evidence="1 2" key="1">
    <citation type="journal article" date="2012" name="BMC Genomics">
        <title>Tools to kill: Genome of one of the most destructive plant pathogenic fungi Macrophomina phaseolina.</title>
        <authorList>
            <person name="Islam M.S."/>
            <person name="Haque M.S."/>
            <person name="Islam M.M."/>
            <person name="Emdad E.M."/>
            <person name="Halim A."/>
            <person name="Hossen Q.M.M."/>
            <person name="Hossain M.Z."/>
            <person name="Ahmed B."/>
            <person name="Rahim S."/>
            <person name="Rahman M.S."/>
            <person name="Alam M.M."/>
            <person name="Hou S."/>
            <person name="Wan X."/>
            <person name="Saito J.A."/>
            <person name="Alam M."/>
        </authorList>
    </citation>
    <scope>NUCLEOTIDE SEQUENCE [LARGE SCALE GENOMIC DNA]</scope>
    <source>
        <strain evidence="1 2">MS6</strain>
    </source>
</reference>
<dbReference type="AlphaFoldDB" id="K2RDU1"/>
<proteinExistence type="predicted"/>
<evidence type="ECO:0000313" key="1">
    <source>
        <dbReference type="EMBL" id="EKG11047.1"/>
    </source>
</evidence>
<protein>
    <submittedName>
        <fullName evidence="1">Transcription factor Iwr1</fullName>
    </submittedName>
</protein>
<dbReference type="Proteomes" id="UP000007129">
    <property type="component" value="Unassembled WGS sequence"/>
</dbReference>
<dbReference type="InParanoid" id="K2RDU1"/>
<dbReference type="VEuPathDB" id="FungiDB:MPH_11790"/>
<organism evidence="1 2">
    <name type="scientific">Macrophomina phaseolina (strain MS6)</name>
    <name type="common">Charcoal rot fungus</name>
    <dbReference type="NCBI Taxonomy" id="1126212"/>
    <lineage>
        <taxon>Eukaryota</taxon>
        <taxon>Fungi</taxon>
        <taxon>Dikarya</taxon>
        <taxon>Ascomycota</taxon>
        <taxon>Pezizomycotina</taxon>
        <taxon>Dothideomycetes</taxon>
        <taxon>Dothideomycetes incertae sedis</taxon>
        <taxon>Botryosphaeriales</taxon>
        <taxon>Botryosphaeriaceae</taxon>
        <taxon>Macrophomina</taxon>
    </lineage>
</organism>